<keyword evidence="2" id="KW-1185">Reference proteome</keyword>
<accession>A0A0R3QQR2</accession>
<protein>
    <submittedName>
        <fullName evidence="1 3">Uncharacterized protein</fullName>
    </submittedName>
</protein>
<sequence length="70" mass="7924">MNLIPALFLILMLPFIVNSYYFYPFYGYYYPVYPVYFSFGFYSPIMSTGFQRGAEIGAAIGGLIGSFTGK</sequence>
<reference evidence="1 2" key="2">
    <citation type="submission" date="2018-11" db="EMBL/GenBank/DDBJ databases">
        <authorList>
            <consortium name="Pathogen Informatics"/>
        </authorList>
    </citation>
    <scope>NUCLEOTIDE SEQUENCE [LARGE SCALE GENOMIC DNA]</scope>
</reference>
<reference evidence="3" key="1">
    <citation type="submission" date="2017-02" db="UniProtKB">
        <authorList>
            <consortium name="WormBaseParasite"/>
        </authorList>
    </citation>
    <scope>IDENTIFICATION</scope>
</reference>
<proteinExistence type="predicted"/>
<dbReference type="EMBL" id="UZAG01016234">
    <property type="protein sequence ID" value="VDO26931.1"/>
    <property type="molecule type" value="Genomic_DNA"/>
</dbReference>
<evidence type="ECO:0000313" key="3">
    <source>
        <dbReference type="WBParaSite" id="BTMF_0001004701-mRNA-1"/>
    </source>
</evidence>
<evidence type="ECO:0000313" key="1">
    <source>
        <dbReference type="EMBL" id="VDO26931.1"/>
    </source>
</evidence>
<organism evidence="3">
    <name type="scientific">Brugia timori</name>
    <dbReference type="NCBI Taxonomy" id="42155"/>
    <lineage>
        <taxon>Eukaryota</taxon>
        <taxon>Metazoa</taxon>
        <taxon>Ecdysozoa</taxon>
        <taxon>Nematoda</taxon>
        <taxon>Chromadorea</taxon>
        <taxon>Rhabditida</taxon>
        <taxon>Spirurina</taxon>
        <taxon>Spiruromorpha</taxon>
        <taxon>Filarioidea</taxon>
        <taxon>Onchocercidae</taxon>
        <taxon>Brugia</taxon>
    </lineage>
</organism>
<gene>
    <name evidence="1" type="ORF">BTMF_LOCUS8098</name>
</gene>
<name>A0A0R3QQR2_9BILA</name>
<evidence type="ECO:0000313" key="2">
    <source>
        <dbReference type="Proteomes" id="UP000280834"/>
    </source>
</evidence>
<dbReference type="WBParaSite" id="BTMF_0001004701-mRNA-1">
    <property type="protein sequence ID" value="BTMF_0001004701-mRNA-1"/>
    <property type="gene ID" value="BTMF_0001004701"/>
</dbReference>
<dbReference type="AlphaFoldDB" id="A0A0R3QQR2"/>
<dbReference type="Proteomes" id="UP000280834">
    <property type="component" value="Unassembled WGS sequence"/>
</dbReference>